<dbReference type="PROSITE" id="PS00463">
    <property type="entry name" value="ZN2_CY6_FUNGAL_1"/>
    <property type="match status" value="1"/>
</dbReference>
<keyword evidence="3" id="KW-0238">DNA-binding</keyword>
<dbReference type="Gene3D" id="4.10.240.10">
    <property type="entry name" value="Zn(2)-C6 fungal-type DNA-binding domain"/>
    <property type="match status" value="1"/>
</dbReference>
<name>A0A5C3DXP5_9BASI</name>
<accession>A0A5C3DXP5</accession>
<evidence type="ECO:0000256" key="2">
    <source>
        <dbReference type="ARBA" id="ARBA00023015"/>
    </source>
</evidence>
<proteinExistence type="predicted"/>
<evidence type="ECO:0000259" key="7">
    <source>
        <dbReference type="PROSITE" id="PS50048"/>
    </source>
</evidence>
<sequence>MPTATQPYFTMNGDIRPDSAASVTSSSGSYHAEQPPPHHHSHSPDAATSDPNRNKVMGACSSCRRSKVKCEHEGTAPCRRCKNGGYECTFKPREVGSAFLQDEWRIKTDETLSKLVMTMNALVQQEDAVLPARKRRAVEGASAEDAGARVGAPVASGLTGGSATTTRWHGVTRASNGAHVVPTQVVDGGVVHHTVLSAYHHPIAGSSTFTPHLGFNLGSNSRRASLVSVPDHSMDIFSSSLATNGITNISQLNAQVHSKANADHPIISAVRARGSLPIPHASTNTNLIKASSSPKPALLSRTSRYRYPDADIGSNDPRLDAIRLGILSSHEARSLFSLYAKAIEPFGFGFPDFPASSDLTPVLLSAITSVSSLHTPSLDLRVRQLRLRTDVLDRTLPYAPSTSGDEFNPESGIGTEEVVGACIWSSYEGSSDAWNVARAARWWSEKYSYETGPHAGLTVGEIVAILPPVRHVNLQDRVRVWLTAFIAELHQCEIHSKEPIMELIDPTQYGQALIQEQNSSSTPDPSGKVGTTKQDAGLVFFSRIAYLVSKAKATTASPEELLAVTAEITASWCATRALLSTEPDKKDIYDHMIDLHHSLARASLLIRACSLHHEQCSAEGATHKDVGMATAALISCSQICQSACLDSIRLLLSRSAGLVGNLAALPSIYHFWIAGCLIFLLDLCSSDRLHYRLGLLVGGQLDEILRTVEAFMGHYLEELSTCSTPILVEELQHGEGEEGGIEVVKHPATEAAVVVADLLASVRATA</sequence>
<reference evidence="8 9" key="1">
    <citation type="submission" date="2018-03" db="EMBL/GenBank/DDBJ databases">
        <authorList>
            <person name="Guldener U."/>
        </authorList>
    </citation>
    <scope>NUCLEOTIDE SEQUENCE [LARGE SCALE GENOMIC DNA]</scope>
    <source>
        <strain evidence="8 9">NBRC100155</strain>
    </source>
</reference>
<dbReference type="InterPro" id="IPR051089">
    <property type="entry name" value="prtT"/>
</dbReference>
<keyword evidence="9" id="KW-1185">Reference proteome</keyword>
<dbReference type="SMART" id="SM00066">
    <property type="entry name" value="GAL4"/>
    <property type="match status" value="1"/>
</dbReference>
<dbReference type="Proteomes" id="UP000324022">
    <property type="component" value="Unassembled WGS sequence"/>
</dbReference>
<dbReference type="GO" id="GO:0000981">
    <property type="term" value="F:DNA-binding transcription factor activity, RNA polymerase II-specific"/>
    <property type="evidence" value="ECO:0007669"/>
    <property type="project" value="InterPro"/>
</dbReference>
<evidence type="ECO:0000313" key="9">
    <source>
        <dbReference type="Proteomes" id="UP000324022"/>
    </source>
</evidence>
<keyword evidence="2" id="KW-0805">Transcription regulation</keyword>
<keyword evidence="4" id="KW-0804">Transcription</keyword>
<dbReference type="GO" id="GO:0005634">
    <property type="term" value="C:nucleus"/>
    <property type="evidence" value="ECO:0007669"/>
    <property type="project" value="UniProtKB-SubCell"/>
</dbReference>
<feature type="region of interest" description="Disordered" evidence="6">
    <location>
        <begin position="1"/>
        <end position="53"/>
    </location>
</feature>
<comment type="subcellular location">
    <subcellularLocation>
        <location evidence="1">Nucleus</location>
    </subcellularLocation>
</comment>
<evidence type="ECO:0000313" key="8">
    <source>
        <dbReference type="EMBL" id="SPO23224.1"/>
    </source>
</evidence>
<dbReference type="Pfam" id="PF00172">
    <property type="entry name" value="Zn_clus"/>
    <property type="match status" value="1"/>
</dbReference>
<feature type="compositionally biased region" description="Low complexity" evidence="6">
    <location>
        <begin position="19"/>
        <end position="32"/>
    </location>
</feature>
<dbReference type="CDD" id="cd12148">
    <property type="entry name" value="fungal_TF_MHR"/>
    <property type="match status" value="1"/>
</dbReference>
<dbReference type="OrthoDB" id="39175at2759"/>
<dbReference type="CDD" id="cd00067">
    <property type="entry name" value="GAL4"/>
    <property type="match status" value="1"/>
</dbReference>
<dbReference type="PROSITE" id="PS50048">
    <property type="entry name" value="ZN2_CY6_FUNGAL_2"/>
    <property type="match status" value="1"/>
</dbReference>
<dbReference type="GO" id="GO:0000976">
    <property type="term" value="F:transcription cis-regulatory region binding"/>
    <property type="evidence" value="ECO:0007669"/>
    <property type="project" value="TreeGrafter"/>
</dbReference>
<dbReference type="SUPFAM" id="SSF57701">
    <property type="entry name" value="Zn2/Cys6 DNA-binding domain"/>
    <property type="match status" value="1"/>
</dbReference>
<dbReference type="GO" id="GO:0008270">
    <property type="term" value="F:zinc ion binding"/>
    <property type="evidence" value="ECO:0007669"/>
    <property type="project" value="InterPro"/>
</dbReference>
<gene>
    <name evidence="8" type="ORF">UTRI_01902</name>
</gene>
<evidence type="ECO:0000256" key="5">
    <source>
        <dbReference type="ARBA" id="ARBA00023242"/>
    </source>
</evidence>
<evidence type="ECO:0000256" key="3">
    <source>
        <dbReference type="ARBA" id="ARBA00023125"/>
    </source>
</evidence>
<dbReference type="PANTHER" id="PTHR31845">
    <property type="entry name" value="FINGER DOMAIN PROTEIN, PUTATIVE-RELATED"/>
    <property type="match status" value="1"/>
</dbReference>
<keyword evidence="5" id="KW-0539">Nucleus</keyword>
<dbReference type="AlphaFoldDB" id="A0A5C3DXP5"/>
<feature type="domain" description="Zn(2)-C6 fungal-type" evidence="7">
    <location>
        <begin position="59"/>
        <end position="90"/>
    </location>
</feature>
<organism evidence="8 9">
    <name type="scientific">Ustilago trichophora</name>
    <dbReference type="NCBI Taxonomy" id="86804"/>
    <lineage>
        <taxon>Eukaryota</taxon>
        <taxon>Fungi</taxon>
        <taxon>Dikarya</taxon>
        <taxon>Basidiomycota</taxon>
        <taxon>Ustilaginomycotina</taxon>
        <taxon>Ustilaginomycetes</taxon>
        <taxon>Ustilaginales</taxon>
        <taxon>Ustilaginaceae</taxon>
        <taxon>Ustilago</taxon>
    </lineage>
</organism>
<dbReference type="InterPro" id="IPR036864">
    <property type="entry name" value="Zn2-C6_fun-type_DNA-bd_sf"/>
</dbReference>
<dbReference type="EMBL" id="OOIN01000005">
    <property type="protein sequence ID" value="SPO23224.1"/>
    <property type="molecule type" value="Genomic_DNA"/>
</dbReference>
<dbReference type="PANTHER" id="PTHR31845:SF19">
    <property type="entry name" value="TRANSCRIPTION FACTOR DOMAIN-CONTAINING PROTEIN"/>
    <property type="match status" value="1"/>
</dbReference>
<evidence type="ECO:0000256" key="4">
    <source>
        <dbReference type="ARBA" id="ARBA00023163"/>
    </source>
</evidence>
<dbReference type="InterPro" id="IPR001138">
    <property type="entry name" value="Zn2Cys6_DnaBD"/>
</dbReference>
<evidence type="ECO:0000256" key="1">
    <source>
        <dbReference type="ARBA" id="ARBA00004123"/>
    </source>
</evidence>
<protein>
    <recommendedName>
        <fullName evidence="7">Zn(2)-C6 fungal-type domain-containing protein</fullName>
    </recommendedName>
</protein>
<evidence type="ECO:0000256" key="6">
    <source>
        <dbReference type="SAM" id="MobiDB-lite"/>
    </source>
</evidence>